<proteinExistence type="predicted"/>
<accession>A0AAE1K9Q0</accession>
<name>A0AAE1K9Q0_9FABA</name>
<comment type="caution">
    <text evidence="1">The sequence shown here is derived from an EMBL/GenBank/DDBJ whole genome shotgun (WGS) entry which is preliminary data.</text>
</comment>
<keyword evidence="2" id="KW-1185">Reference proteome</keyword>
<gene>
    <name evidence="1" type="ORF">QN277_022356</name>
</gene>
<evidence type="ECO:0000313" key="2">
    <source>
        <dbReference type="Proteomes" id="UP001293593"/>
    </source>
</evidence>
<dbReference type="Proteomes" id="UP001293593">
    <property type="component" value="Unassembled WGS sequence"/>
</dbReference>
<organism evidence="1 2">
    <name type="scientific">Acacia crassicarpa</name>
    <name type="common">northern wattle</name>
    <dbReference type="NCBI Taxonomy" id="499986"/>
    <lineage>
        <taxon>Eukaryota</taxon>
        <taxon>Viridiplantae</taxon>
        <taxon>Streptophyta</taxon>
        <taxon>Embryophyta</taxon>
        <taxon>Tracheophyta</taxon>
        <taxon>Spermatophyta</taxon>
        <taxon>Magnoliopsida</taxon>
        <taxon>eudicotyledons</taxon>
        <taxon>Gunneridae</taxon>
        <taxon>Pentapetalae</taxon>
        <taxon>rosids</taxon>
        <taxon>fabids</taxon>
        <taxon>Fabales</taxon>
        <taxon>Fabaceae</taxon>
        <taxon>Caesalpinioideae</taxon>
        <taxon>mimosoid clade</taxon>
        <taxon>Acacieae</taxon>
        <taxon>Acacia</taxon>
    </lineage>
</organism>
<sequence>MRNTLHLHSWESIGCALRVGVHNYRFWWPGLGAQVAQDIPFSAICWSTLEHNSFVDRRDCLIPFSSMKDAERALRMTTRTALVEIWRMEDFEDYLQ</sequence>
<reference evidence="1" key="1">
    <citation type="submission" date="2023-10" db="EMBL/GenBank/DDBJ databases">
        <title>Chromosome-level genome of the transformable northern wattle, Acacia crassicarpa.</title>
        <authorList>
            <person name="Massaro I."/>
            <person name="Sinha N.R."/>
            <person name="Poethig S."/>
            <person name="Leichty A.R."/>
        </authorList>
    </citation>
    <scope>NUCLEOTIDE SEQUENCE</scope>
    <source>
        <strain evidence="1">Acra3RX</strain>
        <tissue evidence="1">Leaf</tissue>
    </source>
</reference>
<dbReference type="AlphaFoldDB" id="A0AAE1K9Q0"/>
<protein>
    <submittedName>
        <fullName evidence="1">Uncharacterized protein</fullName>
    </submittedName>
</protein>
<evidence type="ECO:0000313" key="1">
    <source>
        <dbReference type="EMBL" id="KAK4269164.1"/>
    </source>
</evidence>
<dbReference type="EMBL" id="JAWXYG010000006">
    <property type="protein sequence ID" value="KAK4269164.1"/>
    <property type="molecule type" value="Genomic_DNA"/>
</dbReference>